<dbReference type="GO" id="GO:0006779">
    <property type="term" value="P:porphyrin-containing compound biosynthetic process"/>
    <property type="evidence" value="ECO:0007669"/>
    <property type="project" value="InterPro"/>
</dbReference>
<dbReference type="InterPro" id="IPR052024">
    <property type="entry name" value="Methanogen_methyltrans"/>
</dbReference>
<dbReference type="Gene3D" id="3.20.20.210">
    <property type="match status" value="1"/>
</dbReference>
<name>A0A1F6CCA8_HANXR</name>
<dbReference type="SUPFAM" id="SSF51726">
    <property type="entry name" value="UROD/MetE-like"/>
    <property type="match status" value="1"/>
</dbReference>
<accession>A0A1F6CCA8</accession>
<feature type="domain" description="Uroporphyrinogen decarboxylase (URO-D)" evidence="1">
    <location>
        <begin position="124"/>
        <end position="372"/>
    </location>
</feature>
<sequence>MTHRERLVAALNHETPDRVPMDLGATRVTSVVAAEYERLKRHFGVERETVITDKIQQAVKVDEEVLRALDVDTRGVFVRGPDRSADATLPDGRWRDEWGVIRRQSANGYYFDLDTSPFTGEPTSRDLGAYPWPDPDDPGRYRGLREEALRLREETDYGVVGHCPGGWIHISQYLRGFSGWFEDLALQPGFATELMERVLDLSLRMAGHYLNAVGDLIDVVAVGDDVGMQRAPMVSPKMYRELIWPLQRRQFTLLRERTKAKVFYHTCGSVYAILPDILDLGVDILNPVQVSAAEMGDTARLKRVFGDRLSFWGGVDNFRVLPRGTPEEVRAEVRRRVGDLGRGGGYVLNAVHNIQPDVPIENILALYEAGREMKM</sequence>
<organism evidence="2 3">
    <name type="scientific">Handelsmanbacteria sp. (strain RIFCSPLOWO2_12_FULL_64_10)</name>
    <dbReference type="NCBI Taxonomy" id="1817868"/>
    <lineage>
        <taxon>Bacteria</taxon>
        <taxon>Candidatus Handelsmaniibacteriota</taxon>
    </lineage>
</organism>
<evidence type="ECO:0000313" key="2">
    <source>
        <dbReference type="EMBL" id="OGG46793.1"/>
    </source>
</evidence>
<dbReference type="Pfam" id="PF01208">
    <property type="entry name" value="URO-D"/>
    <property type="match status" value="1"/>
</dbReference>
<dbReference type="Proteomes" id="UP000178606">
    <property type="component" value="Unassembled WGS sequence"/>
</dbReference>
<dbReference type="AlphaFoldDB" id="A0A1F6CCA8"/>
<evidence type="ECO:0000259" key="1">
    <source>
        <dbReference type="Pfam" id="PF01208"/>
    </source>
</evidence>
<reference evidence="2 3" key="1">
    <citation type="journal article" date="2016" name="Nat. Commun.">
        <title>Thousands of microbial genomes shed light on interconnected biogeochemical processes in an aquifer system.</title>
        <authorList>
            <person name="Anantharaman K."/>
            <person name="Brown C.T."/>
            <person name="Hug L.A."/>
            <person name="Sharon I."/>
            <person name="Castelle C.J."/>
            <person name="Probst A.J."/>
            <person name="Thomas B.C."/>
            <person name="Singh A."/>
            <person name="Wilkins M.J."/>
            <person name="Karaoz U."/>
            <person name="Brodie E.L."/>
            <person name="Williams K.H."/>
            <person name="Hubbard S.S."/>
            <person name="Banfield J.F."/>
        </authorList>
    </citation>
    <scope>NUCLEOTIDE SEQUENCE [LARGE SCALE GENOMIC DNA]</scope>
    <source>
        <strain evidence="3">RIFCSPLOWO2_12_FULL_64_10</strain>
    </source>
</reference>
<dbReference type="InterPro" id="IPR038071">
    <property type="entry name" value="UROD/MetE-like_sf"/>
</dbReference>
<protein>
    <recommendedName>
        <fullName evidence="1">Uroporphyrinogen decarboxylase (URO-D) domain-containing protein</fullName>
    </recommendedName>
</protein>
<comment type="caution">
    <text evidence="2">The sequence shown here is derived from an EMBL/GenBank/DDBJ whole genome shotgun (WGS) entry which is preliminary data.</text>
</comment>
<dbReference type="InterPro" id="IPR000257">
    <property type="entry name" value="Uroporphyrinogen_deCOase"/>
</dbReference>
<proteinExistence type="predicted"/>
<dbReference type="GO" id="GO:0004853">
    <property type="term" value="F:uroporphyrinogen decarboxylase activity"/>
    <property type="evidence" value="ECO:0007669"/>
    <property type="project" value="InterPro"/>
</dbReference>
<dbReference type="PANTHER" id="PTHR47099">
    <property type="entry name" value="METHYLCOBAMIDE:COM METHYLTRANSFERASE MTBA"/>
    <property type="match status" value="1"/>
</dbReference>
<gene>
    <name evidence="2" type="ORF">A3F84_23320</name>
</gene>
<evidence type="ECO:0000313" key="3">
    <source>
        <dbReference type="Proteomes" id="UP000178606"/>
    </source>
</evidence>
<dbReference type="PANTHER" id="PTHR47099:SF1">
    <property type="entry name" value="METHYLCOBAMIDE:COM METHYLTRANSFERASE MTBA"/>
    <property type="match status" value="1"/>
</dbReference>
<dbReference type="EMBL" id="MFKF01000284">
    <property type="protein sequence ID" value="OGG46793.1"/>
    <property type="molecule type" value="Genomic_DNA"/>
</dbReference>